<keyword evidence="3" id="KW-1185">Reference proteome</keyword>
<dbReference type="Proteomes" id="UP000683575">
    <property type="component" value="Chromosome"/>
</dbReference>
<dbReference type="InterPro" id="IPR002575">
    <property type="entry name" value="Aminoglycoside_PTrfase"/>
</dbReference>
<organism evidence="2 3">
    <name type="scientific">Nocardioides panacis</name>
    <dbReference type="NCBI Taxonomy" id="2849501"/>
    <lineage>
        <taxon>Bacteria</taxon>
        <taxon>Bacillati</taxon>
        <taxon>Actinomycetota</taxon>
        <taxon>Actinomycetes</taxon>
        <taxon>Propionibacteriales</taxon>
        <taxon>Nocardioidaceae</taxon>
        <taxon>Nocardioides</taxon>
    </lineage>
</organism>
<accession>A0A975Y030</accession>
<dbReference type="AlphaFoldDB" id="A0A975Y030"/>
<evidence type="ECO:0000259" key="1">
    <source>
        <dbReference type="Pfam" id="PF01636"/>
    </source>
</evidence>
<name>A0A975Y030_9ACTN</name>
<feature type="domain" description="Aminoglycoside phosphotransferase" evidence="1">
    <location>
        <begin position="62"/>
        <end position="170"/>
    </location>
</feature>
<dbReference type="EMBL" id="CP077062">
    <property type="protein sequence ID" value="QWZ08033.1"/>
    <property type="molecule type" value="Genomic_DNA"/>
</dbReference>
<proteinExistence type="predicted"/>
<dbReference type="Pfam" id="PF01636">
    <property type="entry name" value="APH"/>
    <property type="match status" value="1"/>
</dbReference>
<gene>
    <name evidence="2" type="ORF">KRR39_22245</name>
</gene>
<dbReference type="RefSeq" id="WP_216939543.1">
    <property type="nucleotide sequence ID" value="NZ_CP077062.1"/>
</dbReference>
<reference evidence="2" key="1">
    <citation type="submission" date="2021-06" db="EMBL/GenBank/DDBJ databases">
        <title>Complete genome sequence of Nocardioides sp. G188.</title>
        <authorList>
            <person name="Im W.-T."/>
        </authorList>
    </citation>
    <scope>NUCLEOTIDE SEQUENCE</scope>
    <source>
        <strain evidence="2">G188</strain>
    </source>
</reference>
<evidence type="ECO:0000313" key="2">
    <source>
        <dbReference type="EMBL" id="QWZ08033.1"/>
    </source>
</evidence>
<sequence length="270" mass="29768">MNALWQPPRPWAAAVRLAEPLGYLADERILVQGPVPGDRLLKDLAREAIVETGDRLDAFRVQLTATARGLAAVHRSGASYGRTDTLEEELDKVREVVERLATSVPELAAAARPLVSRLTELAADTDPDPVVPSHHDFRPAQVLLDGDDVAFVDFDGACMAEPALDVGRFRAKLRDTGISAFGPDAPVPSPEWVEANLALVDDFCEQFLADYQRWTPVSRDRVLLWETCDLLTTLLHAWTKVRVARVEQRLTLLVHQIGTGGLLDRDAPRS</sequence>
<dbReference type="KEGG" id="nps:KRR39_22245"/>
<protein>
    <submittedName>
        <fullName evidence="2">Phosphotransferase</fullName>
    </submittedName>
</protein>
<evidence type="ECO:0000313" key="3">
    <source>
        <dbReference type="Proteomes" id="UP000683575"/>
    </source>
</evidence>